<keyword evidence="3" id="KW-1185">Reference proteome</keyword>
<feature type="region of interest" description="Disordered" evidence="1">
    <location>
        <begin position="93"/>
        <end position="132"/>
    </location>
</feature>
<accession>A0A2U9S943</accession>
<proteinExistence type="predicted"/>
<dbReference type="OrthoDB" id="9849127at2"/>
<evidence type="ECO:0000256" key="1">
    <source>
        <dbReference type="SAM" id="MobiDB-lite"/>
    </source>
</evidence>
<organism evidence="2 3">
    <name type="scientific">Azospirillum ramasamyi</name>
    <dbReference type="NCBI Taxonomy" id="682998"/>
    <lineage>
        <taxon>Bacteria</taxon>
        <taxon>Pseudomonadati</taxon>
        <taxon>Pseudomonadota</taxon>
        <taxon>Alphaproteobacteria</taxon>
        <taxon>Rhodospirillales</taxon>
        <taxon>Azospirillaceae</taxon>
        <taxon>Azospirillum</taxon>
    </lineage>
</organism>
<dbReference type="AlphaFoldDB" id="A0A2U9S943"/>
<dbReference type="KEGG" id="azm:DM194_15500"/>
<protein>
    <submittedName>
        <fullName evidence="2">Uncharacterized protein</fullName>
    </submittedName>
</protein>
<evidence type="ECO:0000313" key="3">
    <source>
        <dbReference type="Proteomes" id="UP000249605"/>
    </source>
</evidence>
<sequence>MNVCVLPWAGVSEREGAYISDCFLYIISVHCCPGQGRNAPGTPLDWQNGDVRTIRRKADSRPILRRFWPAGGGVGEGRAPLFGRTATFGAGIRQAGSSQPQESFGTTATFGPESFGTTATPAAGQPTACRDK</sequence>
<evidence type="ECO:0000313" key="2">
    <source>
        <dbReference type="EMBL" id="AWU95952.1"/>
    </source>
</evidence>
<name>A0A2U9S943_9PROT</name>
<feature type="compositionally biased region" description="Polar residues" evidence="1">
    <location>
        <begin position="95"/>
        <end position="109"/>
    </location>
</feature>
<feature type="compositionally biased region" description="Low complexity" evidence="1">
    <location>
        <begin position="116"/>
        <end position="132"/>
    </location>
</feature>
<keyword evidence="2" id="KW-0614">Plasmid</keyword>
<dbReference type="EMBL" id="CP029830">
    <property type="protein sequence ID" value="AWU95952.1"/>
    <property type="molecule type" value="Genomic_DNA"/>
</dbReference>
<dbReference type="Proteomes" id="UP000249605">
    <property type="component" value="Plasmid unnamed1"/>
</dbReference>
<geneLocation type="plasmid" evidence="2 3">
    <name>unnamed1</name>
</geneLocation>
<gene>
    <name evidence="2" type="ORF">DM194_15500</name>
</gene>
<reference evidence="2 3" key="1">
    <citation type="submission" date="2018-06" db="EMBL/GenBank/DDBJ databases">
        <title>Complete genome sequencing of Azospirillum sp. M2T2B2.</title>
        <authorList>
            <person name="Heo J."/>
            <person name="Kim S.-J."/>
            <person name="Kwon S.-W."/>
            <person name="Anandham R."/>
        </authorList>
    </citation>
    <scope>NUCLEOTIDE SEQUENCE [LARGE SCALE GENOMIC DNA]</scope>
    <source>
        <strain evidence="2 3">M2T2B2</strain>
        <plasmid evidence="2 3">unnamed1</plasmid>
    </source>
</reference>